<protein>
    <submittedName>
        <fullName evidence="1">Uncharacterized protein</fullName>
    </submittedName>
</protein>
<evidence type="ECO:0000313" key="1">
    <source>
        <dbReference type="EMBL" id="DAD22400.1"/>
    </source>
</evidence>
<dbReference type="AlphaFoldDB" id="A0A822XPP1"/>
<accession>A0A822XPP1</accession>
<gene>
    <name evidence="1" type="ORF">HUJ06_023863</name>
</gene>
<organism evidence="1 2">
    <name type="scientific">Nelumbo nucifera</name>
    <name type="common">Sacred lotus</name>
    <dbReference type="NCBI Taxonomy" id="4432"/>
    <lineage>
        <taxon>Eukaryota</taxon>
        <taxon>Viridiplantae</taxon>
        <taxon>Streptophyta</taxon>
        <taxon>Embryophyta</taxon>
        <taxon>Tracheophyta</taxon>
        <taxon>Spermatophyta</taxon>
        <taxon>Magnoliopsida</taxon>
        <taxon>Proteales</taxon>
        <taxon>Nelumbonaceae</taxon>
        <taxon>Nelumbo</taxon>
    </lineage>
</organism>
<evidence type="ECO:0000313" key="2">
    <source>
        <dbReference type="Proteomes" id="UP000607653"/>
    </source>
</evidence>
<proteinExistence type="predicted"/>
<name>A0A822XPP1_NELNU</name>
<sequence>MINLFNKHFGINLYLLTNEMKMVFQFQISEYAGVDEMSTLLTSQLFSANDAAVDGGSIRCHAKLQSREIL</sequence>
<reference evidence="1 2" key="1">
    <citation type="journal article" date="2020" name="Mol. Biol. Evol.">
        <title>Distinct Expression and Methylation Patterns for Genes with Different Fates following a Single Whole-Genome Duplication in Flowering Plants.</title>
        <authorList>
            <person name="Shi T."/>
            <person name="Rahmani R.S."/>
            <person name="Gugger P.F."/>
            <person name="Wang M."/>
            <person name="Li H."/>
            <person name="Zhang Y."/>
            <person name="Li Z."/>
            <person name="Wang Q."/>
            <person name="Van de Peer Y."/>
            <person name="Marchal K."/>
            <person name="Chen J."/>
        </authorList>
    </citation>
    <scope>NUCLEOTIDE SEQUENCE [LARGE SCALE GENOMIC DNA]</scope>
    <source>
        <tissue evidence="1">Leaf</tissue>
    </source>
</reference>
<keyword evidence="2" id="KW-1185">Reference proteome</keyword>
<dbReference type="EMBL" id="DUZY01000001">
    <property type="protein sequence ID" value="DAD22400.1"/>
    <property type="molecule type" value="Genomic_DNA"/>
</dbReference>
<dbReference type="Proteomes" id="UP000607653">
    <property type="component" value="Unassembled WGS sequence"/>
</dbReference>
<comment type="caution">
    <text evidence="1">The sequence shown here is derived from an EMBL/GenBank/DDBJ whole genome shotgun (WGS) entry which is preliminary data.</text>
</comment>